<dbReference type="OrthoDB" id="420606at2759"/>
<keyword evidence="3" id="KW-1185">Reference proteome</keyword>
<keyword evidence="1" id="KW-0812">Transmembrane</keyword>
<accession>A0A5J4ZGA1</accession>
<name>A0A5J4ZGA1_9ASTE</name>
<organism evidence="2 3">
    <name type="scientific">Nyssa sinensis</name>
    <dbReference type="NCBI Taxonomy" id="561372"/>
    <lineage>
        <taxon>Eukaryota</taxon>
        <taxon>Viridiplantae</taxon>
        <taxon>Streptophyta</taxon>
        <taxon>Embryophyta</taxon>
        <taxon>Tracheophyta</taxon>
        <taxon>Spermatophyta</taxon>
        <taxon>Magnoliopsida</taxon>
        <taxon>eudicotyledons</taxon>
        <taxon>Gunneridae</taxon>
        <taxon>Pentapetalae</taxon>
        <taxon>asterids</taxon>
        <taxon>Cornales</taxon>
        <taxon>Nyssaceae</taxon>
        <taxon>Nyssa</taxon>
    </lineage>
</organism>
<proteinExistence type="predicted"/>
<evidence type="ECO:0000313" key="3">
    <source>
        <dbReference type="Proteomes" id="UP000325577"/>
    </source>
</evidence>
<gene>
    <name evidence="2" type="ORF">F0562_017153</name>
</gene>
<sequence>MFKPWLNQRIQNSFLRRDKLASGWLSGIDSHEQLVAANRALIYHCVRCCLLRYYHPSLPPTFSRIIFVLSIASVNFLLVKIFISADTWTDEVLLICTVDFQYIISLMQHWAYLDNFRGTFRWHICFNFAVNFSSHIVLATLLVIVISDLSHEAHSTLPQLFIGVNMLPVMTGEKCPE</sequence>
<evidence type="ECO:0000313" key="2">
    <source>
        <dbReference type="EMBL" id="KAA8517029.1"/>
    </source>
</evidence>
<evidence type="ECO:0000256" key="1">
    <source>
        <dbReference type="SAM" id="Phobius"/>
    </source>
</evidence>
<feature type="transmembrane region" description="Helical" evidence="1">
    <location>
        <begin position="65"/>
        <end position="85"/>
    </location>
</feature>
<keyword evidence="1" id="KW-0472">Membrane</keyword>
<protein>
    <submittedName>
        <fullName evidence="2">Uncharacterized protein</fullName>
    </submittedName>
</protein>
<dbReference type="EMBL" id="CM018051">
    <property type="protein sequence ID" value="KAA8517029.1"/>
    <property type="molecule type" value="Genomic_DNA"/>
</dbReference>
<reference evidence="2 3" key="1">
    <citation type="submission" date="2019-09" db="EMBL/GenBank/DDBJ databases">
        <title>A chromosome-level genome assembly of the Chinese tupelo Nyssa sinensis.</title>
        <authorList>
            <person name="Yang X."/>
            <person name="Kang M."/>
            <person name="Yang Y."/>
            <person name="Xiong H."/>
            <person name="Wang M."/>
            <person name="Zhang Z."/>
            <person name="Wang Z."/>
            <person name="Wu H."/>
            <person name="Ma T."/>
            <person name="Liu J."/>
            <person name="Xi Z."/>
        </authorList>
    </citation>
    <scope>NUCLEOTIDE SEQUENCE [LARGE SCALE GENOMIC DNA]</scope>
    <source>
        <strain evidence="2">J267</strain>
        <tissue evidence="2">Leaf</tissue>
    </source>
</reference>
<keyword evidence="1" id="KW-1133">Transmembrane helix</keyword>
<dbReference type="AlphaFoldDB" id="A0A5J4ZGA1"/>
<feature type="transmembrane region" description="Helical" evidence="1">
    <location>
        <begin position="124"/>
        <end position="146"/>
    </location>
</feature>
<dbReference type="Proteomes" id="UP000325577">
    <property type="component" value="Linkage Group LG8"/>
</dbReference>